<accession>A0A0P0M2Y7</accession>
<evidence type="ECO:0000259" key="3">
    <source>
        <dbReference type="SMART" id="SM00701"/>
    </source>
</evidence>
<dbReference type="Proteomes" id="UP000061587">
    <property type="component" value="Chromosome"/>
</dbReference>
<dbReference type="EC" id="3.5.1.28" evidence="4"/>
<dbReference type="Pfam" id="PF01510">
    <property type="entry name" value="Amidase_2"/>
    <property type="match status" value="1"/>
</dbReference>
<dbReference type="Gene3D" id="3.40.80.10">
    <property type="entry name" value="Peptidoglycan recognition protein-like"/>
    <property type="match status" value="1"/>
</dbReference>
<dbReference type="GO" id="GO:0009253">
    <property type="term" value="P:peptidoglycan catabolic process"/>
    <property type="evidence" value="ECO:0007669"/>
    <property type="project" value="InterPro"/>
</dbReference>
<gene>
    <name evidence="4" type="ORF">BvMPK_2360</name>
</gene>
<evidence type="ECO:0000259" key="2">
    <source>
        <dbReference type="SMART" id="SM00644"/>
    </source>
</evidence>
<evidence type="ECO:0000313" key="5">
    <source>
        <dbReference type="Proteomes" id="UP000061587"/>
    </source>
</evidence>
<feature type="domain" description="Peptidoglycan recognition protein family" evidence="3">
    <location>
        <begin position="8"/>
        <end position="146"/>
    </location>
</feature>
<reference evidence="5" key="1">
    <citation type="submission" date="2015-10" db="EMBL/GenBank/DDBJ databases">
        <title>Extensive mobilome-driven genome diversification in gut-associated Bacteroides vulgatus mpk.</title>
        <authorList>
            <person name="Beier S."/>
            <person name="Lange A."/>
            <person name="Huson D.H."/>
            <person name="Frick J.-S."/>
            <person name="Autenrieth I.B."/>
        </authorList>
    </citation>
    <scope>NUCLEOTIDE SEQUENCE [LARGE SCALE GENOMIC DNA]</scope>
    <source>
        <strain evidence="5">mpk</strain>
    </source>
</reference>
<name>A0A0P0M2Y7_PHOVU</name>
<dbReference type="GO" id="GO:0008745">
    <property type="term" value="F:N-acetylmuramoyl-L-alanine amidase activity"/>
    <property type="evidence" value="ECO:0007669"/>
    <property type="project" value="UniProtKB-EC"/>
</dbReference>
<organism evidence="4 5">
    <name type="scientific">Phocaeicola vulgatus</name>
    <name type="common">Bacteroides vulgatus</name>
    <dbReference type="NCBI Taxonomy" id="821"/>
    <lineage>
        <taxon>Bacteria</taxon>
        <taxon>Pseudomonadati</taxon>
        <taxon>Bacteroidota</taxon>
        <taxon>Bacteroidia</taxon>
        <taxon>Bacteroidales</taxon>
        <taxon>Bacteroidaceae</taxon>
        <taxon>Phocaeicola</taxon>
    </lineage>
</organism>
<dbReference type="PANTHER" id="PTHR11022:SF41">
    <property type="entry name" value="PEPTIDOGLYCAN-RECOGNITION PROTEIN LC-RELATED"/>
    <property type="match status" value="1"/>
</dbReference>
<evidence type="ECO:0000313" key="4">
    <source>
        <dbReference type="EMBL" id="ALK84957.1"/>
    </source>
</evidence>
<dbReference type="InterPro" id="IPR015510">
    <property type="entry name" value="PGRP"/>
</dbReference>
<dbReference type="AlphaFoldDB" id="A0A0P0M2Y7"/>
<dbReference type="SUPFAM" id="SSF55846">
    <property type="entry name" value="N-acetylmuramoyl-L-alanine amidase-like"/>
    <property type="match status" value="1"/>
</dbReference>
<reference evidence="4 5" key="2">
    <citation type="journal article" date="2016" name="Genome Biol. Evol.">
        <title>Extensive mobilome-driven genome diversification in mouse gut-associated Bacteroides vulgatus mpk.</title>
        <authorList>
            <person name="Lange A."/>
            <person name="Beier S."/>
            <person name="Steimle A."/>
            <person name="Autenrieth I.B."/>
            <person name="Huson D.H."/>
            <person name="Frick J.S."/>
        </authorList>
    </citation>
    <scope>NUCLEOTIDE SEQUENCE [LARGE SCALE GENOMIC DNA]</scope>
    <source>
        <strain evidence="5">mpk</strain>
    </source>
</reference>
<dbReference type="PATRIC" id="fig|821.40.peg.2828"/>
<dbReference type="InterPro" id="IPR002502">
    <property type="entry name" value="Amidase_domain"/>
</dbReference>
<dbReference type="CDD" id="cd06583">
    <property type="entry name" value="PGRP"/>
    <property type="match status" value="1"/>
</dbReference>
<dbReference type="InterPro" id="IPR036505">
    <property type="entry name" value="Amidase/PGRP_sf"/>
</dbReference>
<dbReference type="InterPro" id="IPR006619">
    <property type="entry name" value="PGRP_domain_met/bac"/>
</dbReference>
<dbReference type="InterPro" id="IPR018247">
    <property type="entry name" value="EF_Hand_1_Ca_BS"/>
</dbReference>
<dbReference type="EMBL" id="CP013020">
    <property type="protein sequence ID" value="ALK84957.1"/>
    <property type="molecule type" value="Genomic_DNA"/>
</dbReference>
<dbReference type="PANTHER" id="PTHR11022">
    <property type="entry name" value="PEPTIDOGLYCAN RECOGNITION PROTEIN"/>
    <property type="match status" value="1"/>
</dbReference>
<dbReference type="SMART" id="SM00701">
    <property type="entry name" value="PGRP"/>
    <property type="match status" value="1"/>
</dbReference>
<dbReference type="PROSITE" id="PS00018">
    <property type="entry name" value="EF_HAND_1"/>
    <property type="match status" value="1"/>
</dbReference>
<keyword evidence="4" id="KW-0378">Hydrolase</keyword>
<dbReference type="FunFam" id="3.40.80.10:FF:000008">
    <property type="entry name" value="N-acetylmuramoyl-L-alanine amidase"/>
    <property type="match status" value="1"/>
</dbReference>
<sequence length="176" mass="19987">MEHYFESGDCSSYGYCGCSRNQLVHRGMRVINLIVVHCSATKADRDFTEQDLEVCHRRRGMNGPGYHFYIRKNGDIKTTRPIEKIGAHARGHNAQSIGICYEGGISERGRPADTRTVWQKHSLRVLVRALLVDYPGCKICGHRDLSPDLNGNGEIEPEEWVKQCPCFDVSKEKYSK</sequence>
<feature type="domain" description="N-acetylmuramoyl-L-alanine amidase" evidence="2">
    <location>
        <begin position="18"/>
        <end position="153"/>
    </location>
</feature>
<dbReference type="SMART" id="SM00644">
    <property type="entry name" value="Ami_2"/>
    <property type="match status" value="1"/>
</dbReference>
<comment type="similarity">
    <text evidence="1">Belongs to the N-acetylmuramoyl-L-alanine amidase 2 family.</text>
</comment>
<evidence type="ECO:0000256" key="1">
    <source>
        <dbReference type="ARBA" id="ARBA00007553"/>
    </source>
</evidence>
<protein>
    <submittedName>
        <fullName evidence="4">N-acetylmuramoyl-L-alanine amidase</fullName>
        <ecNumber evidence="4">3.5.1.28</ecNumber>
    </submittedName>
</protein>
<dbReference type="GO" id="GO:0008270">
    <property type="term" value="F:zinc ion binding"/>
    <property type="evidence" value="ECO:0007669"/>
    <property type="project" value="InterPro"/>
</dbReference>
<proteinExistence type="inferred from homology"/>